<gene>
    <name evidence="3" type="ORF">SCUD_LOCUS17313</name>
</gene>
<feature type="region of interest" description="Disordered" evidence="1">
    <location>
        <begin position="1"/>
        <end position="40"/>
    </location>
</feature>
<reference evidence="3 4" key="2">
    <citation type="submission" date="2018-11" db="EMBL/GenBank/DDBJ databases">
        <authorList>
            <consortium name="Pathogen Informatics"/>
        </authorList>
    </citation>
    <scope>NUCLEOTIDE SEQUENCE [LARGE SCALE GENOMIC DNA]</scope>
    <source>
        <strain evidence="3">Dakar</strain>
        <strain evidence="4">Dakar, Senegal</strain>
    </source>
</reference>
<evidence type="ECO:0000313" key="4">
    <source>
        <dbReference type="Proteomes" id="UP000279833"/>
    </source>
</evidence>
<organism evidence="5">
    <name type="scientific">Schistosoma curassoni</name>
    <dbReference type="NCBI Taxonomy" id="6186"/>
    <lineage>
        <taxon>Eukaryota</taxon>
        <taxon>Metazoa</taxon>
        <taxon>Spiralia</taxon>
        <taxon>Lophotrochozoa</taxon>
        <taxon>Platyhelminthes</taxon>
        <taxon>Trematoda</taxon>
        <taxon>Digenea</taxon>
        <taxon>Strigeidida</taxon>
        <taxon>Schistosomatoidea</taxon>
        <taxon>Schistosomatidae</taxon>
        <taxon>Schistosoma</taxon>
    </lineage>
</organism>
<keyword evidence="2" id="KW-0472">Membrane</keyword>
<feature type="transmembrane region" description="Helical" evidence="2">
    <location>
        <begin position="284"/>
        <end position="308"/>
    </location>
</feature>
<proteinExistence type="predicted"/>
<evidence type="ECO:0000313" key="5">
    <source>
        <dbReference type="WBParaSite" id="SCUD_0001731601-mRNA-1"/>
    </source>
</evidence>
<feature type="compositionally biased region" description="Basic and acidic residues" evidence="1">
    <location>
        <begin position="1"/>
        <end position="12"/>
    </location>
</feature>
<protein>
    <submittedName>
        <fullName evidence="5">Product</fullName>
    </submittedName>
</protein>
<evidence type="ECO:0000256" key="1">
    <source>
        <dbReference type="SAM" id="MobiDB-lite"/>
    </source>
</evidence>
<keyword evidence="4" id="KW-1185">Reference proteome</keyword>
<dbReference type="AlphaFoldDB" id="A0A183KQH8"/>
<keyword evidence="2" id="KW-0812">Transmembrane</keyword>
<sequence length="332" mass="37883">TASVKNDDRNDVETSEFSEVTNTLEYEGKEDEVHEQDKVTKEIDFNSIELYNSSADEETQLEPLNRNQVEIPTNDSNDNEEIITALHIKSSNFENENEIVITESSESQPLLNTITEETLSLVTTDKNLDVLSPNTDDHIPSNNSIETDESFYTEYMLESNDIIEIPSQSQEHVGVTEEILGNKNETILDKLEEIEGIDQKLNQTTIEPEVFTNEMEVSANTDKSSSELSKQDIKVTEILTDNISLSSSLQNDTNTSAHEKLSVVKFVSISTNRQPIERAYERNVLIGMFVHLLSIKLNISVMFSLLVLHWKIYFTSEEHKRLLIQIYFQTYC</sequence>
<keyword evidence="2" id="KW-1133">Transmembrane helix</keyword>
<evidence type="ECO:0000313" key="3">
    <source>
        <dbReference type="EMBL" id="VDP63305.1"/>
    </source>
</evidence>
<feature type="compositionally biased region" description="Basic and acidic residues" evidence="1">
    <location>
        <begin position="31"/>
        <end position="40"/>
    </location>
</feature>
<reference evidence="5" key="1">
    <citation type="submission" date="2016-06" db="UniProtKB">
        <authorList>
            <consortium name="WormBaseParasite"/>
        </authorList>
    </citation>
    <scope>IDENTIFICATION</scope>
</reference>
<evidence type="ECO:0000256" key="2">
    <source>
        <dbReference type="SAM" id="Phobius"/>
    </source>
</evidence>
<dbReference type="EMBL" id="UZAK01039643">
    <property type="protein sequence ID" value="VDP63305.1"/>
    <property type="molecule type" value="Genomic_DNA"/>
</dbReference>
<accession>A0A183KQH8</accession>
<feature type="compositionally biased region" description="Polar residues" evidence="1">
    <location>
        <begin position="15"/>
        <end position="24"/>
    </location>
</feature>
<name>A0A183KQH8_9TREM</name>
<dbReference type="WBParaSite" id="SCUD_0001731601-mRNA-1">
    <property type="protein sequence ID" value="SCUD_0001731601-mRNA-1"/>
    <property type="gene ID" value="SCUD_0001731601"/>
</dbReference>
<dbReference type="Proteomes" id="UP000279833">
    <property type="component" value="Unassembled WGS sequence"/>
</dbReference>